<proteinExistence type="predicted"/>
<sequence>MSFEQFKIERLGFNSVDECFPSDSESDDEMLTKTGIKWYFSVRMDDGTMHLIPSYPNESGVFDFEEFLEDLIRQGKVPLPVIEKLRLDNSKFFSINIQRWRRMVVSNAKVVIPQSLRMVLMSNAKKQDVVVPKNKLEDVAVIVENEEEPQEAFSKKQL</sequence>
<keyword evidence="2" id="KW-1185">Reference proteome</keyword>
<evidence type="ECO:0000313" key="2">
    <source>
        <dbReference type="Proteomes" id="UP001229421"/>
    </source>
</evidence>
<gene>
    <name evidence="1" type="ORF">QVD17_21103</name>
</gene>
<protein>
    <submittedName>
        <fullName evidence="1">Uncharacterized protein</fullName>
    </submittedName>
</protein>
<dbReference type="EMBL" id="JAUHHV010000005">
    <property type="protein sequence ID" value="KAK1425748.1"/>
    <property type="molecule type" value="Genomic_DNA"/>
</dbReference>
<name>A0AAD8NXT5_TARER</name>
<evidence type="ECO:0000313" key="1">
    <source>
        <dbReference type="EMBL" id="KAK1425748.1"/>
    </source>
</evidence>
<organism evidence="1 2">
    <name type="scientific">Tagetes erecta</name>
    <name type="common">African marigold</name>
    <dbReference type="NCBI Taxonomy" id="13708"/>
    <lineage>
        <taxon>Eukaryota</taxon>
        <taxon>Viridiplantae</taxon>
        <taxon>Streptophyta</taxon>
        <taxon>Embryophyta</taxon>
        <taxon>Tracheophyta</taxon>
        <taxon>Spermatophyta</taxon>
        <taxon>Magnoliopsida</taxon>
        <taxon>eudicotyledons</taxon>
        <taxon>Gunneridae</taxon>
        <taxon>Pentapetalae</taxon>
        <taxon>asterids</taxon>
        <taxon>campanulids</taxon>
        <taxon>Asterales</taxon>
        <taxon>Asteraceae</taxon>
        <taxon>Asteroideae</taxon>
        <taxon>Heliantheae alliance</taxon>
        <taxon>Tageteae</taxon>
        <taxon>Tagetes</taxon>
    </lineage>
</organism>
<dbReference type="Proteomes" id="UP001229421">
    <property type="component" value="Unassembled WGS sequence"/>
</dbReference>
<comment type="caution">
    <text evidence="1">The sequence shown here is derived from an EMBL/GenBank/DDBJ whole genome shotgun (WGS) entry which is preliminary data.</text>
</comment>
<accession>A0AAD8NXT5</accession>
<dbReference type="AlphaFoldDB" id="A0AAD8NXT5"/>
<reference evidence="1" key="1">
    <citation type="journal article" date="2023" name="bioRxiv">
        <title>Improved chromosome-level genome assembly for marigold (Tagetes erecta).</title>
        <authorList>
            <person name="Jiang F."/>
            <person name="Yuan L."/>
            <person name="Wang S."/>
            <person name="Wang H."/>
            <person name="Xu D."/>
            <person name="Wang A."/>
            <person name="Fan W."/>
        </authorList>
    </citation>
    <scope>NUCLEOTIDE SEQUENCE</scope>
    <source>
        <strain evidence="1">WSJ</strain>
        <tissue evidence="1">Leaf</tissue>
    </source>
</reference>